<dbReference type="Proteomes" id="UP001187415">
    <property type="component" value="Unassembled WGS sequence"/>
</dbReference>
<sequence length="130" mass="14467">MWLGNSIFYFTIPGQTLFHVLTCVERYMAVVHPITYLGLKKKGPGEVSGDRGRVDQSKQRAFLTIVAITVALFFKVCWSPDLRYDLTHTMCAVGSAAIWLTVPCTLVLPLLFLQRAGKLPGCKLCNTDSE</sequence>
<protein>
    <submittedName>
        <fullName evidence="2">Uncharacterized protein</fullName>
    </submittedName>
</protein>
<keyword evidence="1" id="KW-0472">Membrane</keyword>
<evidence type="ECO:0000256" key="1">
    <source>
        <dbReference type="SAM" id="Phobius"/>
    </source>
</evidence>
<feature type="transmembrane region" description="Helical" evidence="1">
    <location>
        <begin position="92"/>
        <end position="113"/>
    </location>
</feature>
<evidence type="ECO:0000313" key="2">
    <source>
        <dbReference type="EMBL" id="KAK2863367.1"/>
    </source>
</evidence>
<evidence type="ECO:0000313" key="3">
    <source>
        <dbReference type="Proteomes" id="UP001187415"/>
    </source>
</evidence>
<feature type="transmembrane region" description="Helical" evidence="1">
    <location>
        <begin position="61"/>
        <end position="80"/>
    </location>
</feature>
<proteinExistence type="predicted"/>
<dbReference type="AlphaFoldDB" id="A0AA88NRA3"/>
<keyword evidence="1" id="KW-1133">Transmembrane helix</keyword>
<keyword evidence="3" id="KW-1185">Reference proteome</keyword>
<dbReference type="EMBL" id="JAUPFM010000001">
    <property type="protein sequence ID" value="KAK2863367.1"/>
    <property type="molecule type" value="Genomic_DNA"/>
</dbReference>
<accession>A0AA88NRA3</accession>
<organism evidence="2 3">
    <name type="scientific">Channa striata</name>
    <name type="common">Snakehead murrel</name>
    <name type="synonym">Ophicephalus striatus</name>
    <dbReference type="NCBI Taxonomy" id="64152"/>
    <lineage>
        <taxon>Eukaryota</taxon>
        <taxon>Metazoa</taxon>
        <taxon>Chordata</taxon>
        <taxon>Craniata</taxon>
        <taxon>Vertebrata</taxon>
        <taxon>Euteleostomi</taxon>
        <taxon>Actinopterygii</taxon>
        <taxon>Neopterygii</taxon>
        <taxon>Teleostei</taxon>
        <taxon>Neoteleostei</taxon>
        <taxon>Acanthomorphata</taxon>
        <taxon>Anabantaria</taxon>
        <taxon>Anabantiformes</taxon>
        <taxon>Channoidei</taxon>
        <taxon>Channidae</taxon>
        <taxon>Channa</taxon>
    </lineage>
</organism>
<comment type="caution">
    <text evidence="2">The sequence shown here is derived from an EMBL/GenBank/DDBJ whole genome shotgun (WGS) entry which is preliminary data.</text>
</comment>
<name>A0AA88NRA3_CHASR</name>
<gene>
    <name evidence="2" type="ORF">Q5P01_002900</name>
</gene>
<reference evidence="2" key="1">
    <citation type="submission" date="2023-07" db="EMBL/GenBank/DDBJ databases">
        <title>Chromosome-level Genome Assembly of Striped Snakehead (Channa striata).</title>
        <authorList>
            <person name="Liu H."/>
        </authorList>
    </citation>
    <scope>NUCLEOTIDE SEQUENCE</scope>
    <source>
        <strain evidence="2">Gz</strain>
        <tissue evidence="2">Muscle</tissue>
    </source>
</reference>
<keyword evidence="1" id="KW-0812">Transmembrane</keyword>